<reference evidence="3" key="1">
    <citation type="submission" date="2016-07" db="EMBL/GenBank/DDBJ databases">
        <authorList>
            <person name="Florea S."/>
            <person name="Webb J.S."/>
            <person name="Jaromczyk J."/>
            <person name="Schardl C.L."/>
        </authorList>
    </citation>
    <scope>NUCLEOTIDE SEQUENCE [LARGE SCALE GENOMIC DNA]</scope>
    <source>
        <strain evidence="3">CC-VM-7</strain>
    </source>
</reference>
<evidence type="ECO:0000256" key="1">
    <source>
        <dbReference type="SAM" id="Phobius"/>
    </source>
</evidence>
<gene>
    <name evidence="2" type="ORF">BBI00_22690</name>
</gene>
<feature type="transmembrane region" description="Helical" evidence="1">
    <location>
        <begin position="12"/>
        <end position="33"/>
    </location>
</feature>
<feature type="transmembrane region" description="Helical" evidence="1">
    <location>
        <begin position="53"/>
        <end position="81"/>
    </location>
</feature>
<name>A0A1B8Z9U9_9FLAO</name>
<proteinExistence type="predicted"/>
<evidence type="ECO:0000313" key="3">
    <source>
        <dbReference type="Proteomes" id="UP000093432"/>
    </source>
</evidence>
<comment type="caution">
    <text evidence="2">The sequence shown here is derived from an EMBL/GenBank/DDBJ whole genome shotgun (WGS) entry which is preliminary data.</text>
</comment>
<dbReference type="STRING" id="651561.BBI00_22690"/>
<protein>
    <submittedName>
        <fullName evidence="2">Uncharacterized protein</fullName>
    </submittedName>
</protein>
<feature type="transmembrane region" description="Helical" evidence="1">
    <location>
        <begin position="93"/>
        <end position="113"/>
    </location>
</feature>
<evidence type="ECO:0000313" key="2">
    <source>
        <dbReference type="EMBL" id="OCA68393.1"/>
    </source>
</evidence>
<accession>A0A1B8Z9U9</accession>
<keyword evidence="1" id="KW-0812">Transmembrane</keyword>
<dbReference type="AlphaFoldDB" id="A0A1B8Z9U9"/>
<keyword evidence="1" id="KW-0472">Membrane</keyword>
<dbReference type="Proteomes" id="UP000093432">
    <property type="component" value="Unassembled WGS sequence"/>
</dbReference>
<sequence>MLKNYIIKNRKILFIIQTILFTGFIFLTMIYYWDRPAHIYFNRSIDTMNVQNLFSQLMTFLFVFFSIIILVYPILLLIQIYHLKAIKGAWKKLIILLLLYFISIVSVFALLTINGSHTIKTIN</sequence>
<dbReference type="EMBL" id="MAYG01000032">
    <property type="protein sequence ID" value="OCA68393.1"/>
    <property type="molecule type" value="Genomic_DNA"/>
</dbReference>
<organism evidence="2 3">
    <name type="scientific">Chryseobacterium arthrosphaerae</name>
    <dbReference type="NCBI Taxonomy" id="651561"/>
    <lineage>
        <taxon>Bacteria</taxon>
        <taxon>Pseudomonadati</taxon>
        <taxon>Bacteroidota</taxon>
        <taxon>Flavobacteriia</taxon>
        <taxon>Flavobacteriales</taxon>
        <taxon>Weeksellaceae</taxon>
        <taxon>Chryseobacterium group</taxon>
        <taxon>Chryseobacterium</taxon>
    </lineage>
</organism>
<keyword evidence="1" id="KW-1133">Transmembrane helix</keyword>